<evidence type="ECO:0000256" key="9">
    <source>
        <dbReference type="ARBA" id="ARBA00023136"/>
    </source>
</evidence>
<evidence type="ECO:0000313" key="21">
    <source>
        <dbReference type="WBParaSite" id="TCONS_00015695.p1"/>
    </source>
</evidence>
<feature type="transmembrane region" description="Helical" evidence="17">
    <location>
        <begin position="267"/>
        <end position="285"/>
    </location>
</feature>
<evidence type="ECO:0000313" key="20">
    <source>
        <dbReference type="Proteomes" id="UP000035681"/>
    </source>
</evidence>
<dbReference type="Proteomes" id="UP000035681">
    <property type="component" value="Unplaced"/>
</dbReference>
<dbReference type="CDD" id="cd19051">
    <property type="entry name" value="LGIC_TM_cation"/>
    <property type="match status" value="1"/>
</dbReference>
<dbReference type="InterPro" id="IPR036719">
    <property type="entry name" value="Neuro-gated_channel_TM_sf"/>
</dbReference>
<dbReference type="GO" id="GO:0022848">
    <property type="term" value="F:acetylcholine-gated monoatomic cation-selective channel activity"/>
    <property type="evidence" value="ECO:0007669"/>
    <property type="project" value="InterPro"/>
</dbReference>
<comment type="subcellular location">
    <subcellularLocation>
        <location evidence="16">Postsynaptic cell membrane</location>
        <topology evidence="16">Multi-pass membrane protein</topology>
    </subcellularLocation>
</comment>
<dbReference type="SUPFAM" id="SSF63712">
    <property type="entry name" value="Nicotinic receptor ligand binding domain-like"/>
    <property type="match status" value="1"/>
</dbReference>
<evidence type="ECO:0000256" key="14">
    <source>
        <dbReference type="ARBA" id="ARBA00023286"/>
    </source>
</evidence>
<keyword evidence="8 17" id="KW-0406">Ion transport</keyword>
<keyword evidence="10" id="KW-1015">Disulfide bond</keyword>
<accession>A0AAF5DR72</accession>
<dbReference type="GO" id="GO:0045211">
    <property type="term" value="C:postsynaptic membrane"/>
    <property type="evidence" value="ECO:0007669"/>
    <property type="project" value="UniProtKB-SubCell"/>
</dbReference>
<evidence type="ECO:0000256" key="4">
    <source>
        <dbReference type="ARBA" id="ARBA00022692"/>
    </source>
</evidence>
<dbReference type="PROSITE" id="PS00236">
    <property type="entry name" value="NEUROTR_ION_CHANNEL"/>
    <property type="match status" value="1"/>
</dbReference>
<keyword evidence="2 17" id="KW-0813">Transport</keyword>
<evidence type="ECO:0000256" key="17">
    <source>
        <dbReference type="RuleBase" id="RU000687"/>
    </source>
</evidence>
<protein>
    <submittedName>
        <fullName evidence="21">Neurotransmitter-gated ion-channel ligand-binding domain-containing protein</fullName>
    </submittedName>
</protein>
<keyword evidence="4 17" id="KW-0812">Transmembrane</keyword>
<name>A0AAF5DR72_STRER</name>
<dbReference type="GO" id="GO:0004888">
    <property type="term" value="F:transmembrane signaling receptor activity"/>
    <property type="evidence" value="ECO:0007669"/>
    <property type="project" value="InterPro"/>
</dbReference>
<dbReference type="InterPro" id="IPR002394">
    <property type="entry name" value="Nicotinic_acetylcholine_rcpt"/>
</dbReference>
<comment type="similarity">
    <text evidence="1">Belongs to the ligand-gated ion channel (TC 1.A.9) family. Acetylcholine receptor (TC 1.A.9.1) subfamily.</text>
</comment>
<dbReference type="InterPro" id="IPR036734">
    <property type="entry name" value="Neur_chan_lig-bd_sf"/>
</dbReference>
<evidence type="ECO:0000256" key="10">
    <source>
        <dbReference type="ARBA" id="ARBA00023157"/>
    </source>
</evidence>
<keyword evidence="7" id="KW-0770">Synapse</keyword>
<keyword evidence="6 17" id="KW-1133">Transmembrane helix</keyword>
<organism evidence="20 21">
    <name type="scientific">Strongyloides stercoralis</name>
    <name type="common">Threadworm</name>
    <dbReference type="NCBI Taxonomy" id="6248"/>
    <lineage>
        <taxon>Eukaryota</taxon>
        <taxon>Metazoa</taxon>
        <taxon>Ecdysozoa</taxon>
        <taxon>Nematoda</taxon>
        <taxon>Chromadorea</taxon>
        <taxon>Rhabditida</taxon>
        <taxon>Tylenchina</taxon>
        <taxon>Panagrolaimomorpha</taxon>
        <taxon>Strongyloidoidea</taxon>
        <taxon>Strongyloididae</taxon>
        <taxon>Strongyloides</taxon>
    </lineage>
</organism>
<evidence type="ECO:0000256" key="16">
    <source>
        <dbReference type="ARBA" id="ARBA00034104"/>
    </source>
</evidence>
<keyword evidence="11" id="KW-0675">Receptor</keyword>
<evidence type="ECO:0000259" key="18">
    <source>
        <dbReference type="Pfam" id="PF02931"/>
    </source>
</evidence>
<keyword evidence="9 17" id="KW-0472">Membrane</keyword>
<evidence type="ECO:0000256" key="11">
    <source>
        <dbReference type="ARBA" id="ARBA00023170"/>
    </source>
</evidence>
<dbReference type="PRINTS" id="PR00254">
    <property type="entry name" value="NICOTINICR"/>
</dbReference>
<evidence type="ECO:0000256" key="13">
    <source>
        <dbReference type="ARBA" id="ARBA00023257"/>
    </source>
</evidence>
<dbReference type="InterPro" id="IPR038050">
    <property type="entry name" value="Neuro_actylchol_rec"/>
</dbReference>
<feature type="transmembrane region" description="Helical" evidence="17">
    <location>
        <begin position="442"/>
        <end position="461"/>
    </location>
</feature>
<dbReference type="CDD" id="cd18997">
    <property type="entry name" value="LGIC_ECD_nAChR"/>
    <property type="match status" value="1"/>
</dbReference>
<dbReference type="InterPro" id="IPR006029">
    <property type="entry name" value="Neurotrans-gated_channel_TM"/>
</dbReference>
<dbReference type="Pfam" id="PF02931">
    <property type="entry name" value="Neur_chan_LBD"/>
    <property type="match status" value="1"/>
</dbReference>
<evidence type="ECO:0000256" key="8">
    <source>
        <dbReference type="ARBA" id="ARBA00023065"/>
    </source>
</evidence>
<dbReference type="InterPro" id="IPR006202">
    <property type="entry name" value="Neur_chan_lig-bd"/>
</dbReference>
<evidence type="ECO:0000259" key="19">
    <source>
        <dbReference type="Pfam" id="PF02932"/>
    </source>
</evidence>
<feature type="domain" description="Neurotransmitter-gated ion-channel transmembrane" evidence="19">
    <location>
        <begin position="242"/>
        <end position="458"/>
    </location>
</feature>
<feature type="transmembrane region" description="Helical" evidence="17">
    <location>
        <begin position="297"/>
        <end position="322"/>
    </location>
</feature>
<evidence type="ECO:0000256" key="12">
    <source>
        <dbReference type="ARBA" id="ARBA00023180"/>
    </source>
</evidence>
<reference evidence="21" key="1">
    <citation type="submission" date="2024-02" db="UniProtKB">
        <authorList>
            <consortium name="WormBaseParasite"/>
        </authorList>
    </citation>
    <scope>IDENTIFICATION</scope>
</reference>
<evidence type="ECO:0000256" key="3">
    <source>
        <dbReference type="ARBA" id="ARBA00022475"/>
    </source>
</evidence>
<keyword evidence="15 17" id="KW-0407">Ion channel</keyword>
<evidence type="ECO:0000256" key="15">
    <source>
        <dbReference type="ARBA" id="ARBA00023303"/>
    </source>
</evidence>
<feature type="transmembrane region" description="Helical" evidence="17">
    <location>
        <begin position="467"/>
        <end position="484"/>
    </location>
</feature>
<dbReference type="SUPFAM" id="SSF90112">
    <property type="entry name" value="Neurotransmitter-gated ion-channel transmembrane pore"/>
    <property type="match status" value="1"/>
</dbReference>
<dbReference type="AlphaFoldDB" id="A0AAF5DR72"/>
<evidence type="ECO:0000256" key="6">
    <source>
        <dbReference type="ARBA" id="ARBA00022989"/>
    </source>
</evidence>
<dbReference type="InterPro" id="IPR006201">
    <property type="entry name" value="Neur_channel"/>
</dbReference>
<keyword evidence="14" id="KW-1071">Ligand-gated ion channel</keyword>
<dbReference type="PRINTS" id="PR00252">
    <property type="entry name" value="NRIONCHANNEL"/>
</dbReference>
<dbReference type="Pfam" id="PF02932">
    <property type="entry name" value="Neur_chan_memb"/>
    <property type="match status" value="1"/>
</dbReference>
<dbReference type="FunFam" id="2.70.170.10:FF:000016">
    <property type="entry name" value="Nicotinic acetylcholine receptor subunit"/>
    <property type="match status" value="1"/>
</dbReference>
<evidence type="ECO:0000256" key="5">
    <source>
        <dbReference type="ARBA" id="ARBA00022729"/>
    </source>
</evidence>
<dbReference type="PANTHER" id="PTHR18945">
    <property type="entry name" value="NEUROTRANSMITTER GATED ION CHANNEL"/>
    <property type="match status" value="1"/>
</dbReference>
<proteinExistence type="inferred from homology"/>
<feature type="transmembrane region" description="Helical" evidence="17">
    <location>
        <begin position="236"/>
        <end position="260"/>
    </location>
</feature>
<dbReference type="WBParaSite" id="TCONS_00015695.p1">
    <property type="protein sequence ID" value="TCONS_00015695.p1"/>
    <property type="gene ID" value="XLOC_010416"/>
</dbReference>
<feature type="domain" description="Neurotransmitter-gated ion-channel ligand-binding" evidence="18">
    <location>
        <begin position="31"/>
        <end position="235"/>
    </location>
</feature>
<evidence type="ECO:0000256" key="1">
    <source>
        <dbReference type="ARBA" id="ARBA00009237"/>
    </source>
</evidence>
<keyword evidence="13" id="KW-0628">Postsynaptic cell membrane</keyword>
<dbReference type="NCBIfam" id="TIGR00860">
    <property type="entry name" value="LIC"/>
    <property type="match status" value="1"/>
</dbReference>
<sequence>MAKNTSNNIILISYLILFFLVPVYTSKAEYMLYSSLLKDYNHFTRPVEKGNLSVVVNVGLLMHQIIDVDEKNQQIELHGQLNITWTDKRLSWDFNQFDGIKKLRFPKNVLWTPDLLLYNSVSEEFDTSFPVNILVNYDGTIIWKPPAILKFSCTMNIVFFPFDKQHCTMKFGSWTYDGSKVELQTHPEMFDTSMLIENAEWSLIDKNAIQNIQYYKCCPEPYYDVVFKFTLQRKTLYYGINLIIPCLVVTLMTLIGFIFPSDAGEKTSLQISIMLSICIFQNYVADMSPPSSDSVPFLGVFFIYCLLYLAGSIVATTITLAVHNRSPKSHFLSYMMIKILSKWLPYFCMLKRPPTRLYNINDDKKKYIKKEIKKNEHLKILKLIKKCYKDNCYDNDDLVQLLLLENILDNINEYKKVFKENYEDYIVEKDYEFMAIVIDRTCLLISSIFIVISTVTFFISVIMQQKFIFLMLTLSLIFITLLIPSHVTTGNVISFDVHPVCGVHPMQAIIEKLKEEDSDLDHETIVLLLKKIKVHSPKAWKNYQNTVNAYRNCKLMASGGTLG</sequence>
<evidence type="ECO:0000256" key="2">
    <source>
        <dbReference type="ARBA" id="ARBA00022448"/>
    </source>
</evidence>
<dbReference type="InterPro" id="IPR018000">
    <property type="entry name" value="Neurotransmitter_ion_chnl_CS"/>
</dbReference>
<dbReference type="Gene3D" id="2.70.170.10">
    <property type="entry name" value="Neurotransmitter-gated ion-channel ligand-binding domain"/>
    <property type="match status" value="1"/>
</dbReference>
<keyword evidence="3" id="KW-1003">Cell membrane</keyword>
<keyword evidence="20" id="KW-1185">Reference proteome</keyword>
<keyword evidence="12" id="KW-0325">Glycoprotein</keyword>
<keyword evidence="5" id="KW-0732">Signal</keyword>
<evidence type="ECO:0000256" key="7">
    <source>
        <dbReference type="ARBA" id="ARBA00023018"/>
    </source>
</evidence>
<dbReference type="Gene3D" id="1.20.58.390">
    <property type="entry name" value="Neurotransmitter-gated ion-channel transmembrane domain"/>
    <property type="match status" value="1"/>
</dbReference>